<dbReference type="PANTHER" id="PTHR47371:SF3">
    <property type="entry name" value="PHOSPHOGLYCEROL TRANSFERASE I"/>
    <property type="match status" value="1"/>
</dbReference>
<comment type="subcellular location">
    <subcellularLocation>
        <location evidence="1">Cell membrane</location>
        <topology evidence="1">Multi-pass membrane protein</topology>
    </subcellularLocation>
</comment>
<evidence type="ECO:0000256" key="7">
    <source>
        <dbReference type="SAM" id="Phobius"/>
    </source>
</evidence>
<dbReference type="InterPro" id="IPR017850">
    <property type="entry name" value="Alkaline_phosphatase_core_sf"/>
</dbReference>
<evidence type="ECO:0000256" key="3">
    <source>
        <dbReference type="ARBA" id="ARBA00022475"/>
    </source>
</evidence>
<dbReference type="PANTHER" id="PTHR47371">
    <property type="entry name" value="LIPOTEICHOIC ACID SYNTHASE"/>
    <property type="match status" value="1"/>
</dbReference>
<comment type="caution">
    <text evidence="9">The sequence shown here is derived from an EMBL/GenBank/DDBJ whole genome shotgun (WGS) entry which is preliminary data.</text>
</comment>
<dbReference type="InterPro" id="IPR050448">
    <property type="entry name" value="OpgB/LTA_synthase_biosynth"/>
</dbReference>
<keyword evidence="10" id="KW-1185">Reference proteome</keyword>
<sequence length="598" mass="67780">MNQITYLYNRIKANRTLDRVLCAVTVGFFPLFLVLVVENIHLQSLPALLRFLGDSVGVLVYDYFFVGLVFAGLALLLRQVWMAMFLEGGALYLLALVEYFKYDANGTHFSIADLVMAGKISDVARFAQIQISPVMVCSLAALILYVLWTAFLHIRVRLPWKGALPLGAGVLALLTLTVTVPPVYSAIYQVCGIDYEPGYSPYSTDEVFQKNLQIAYLSQNISGEVSKRLARPKDYSQKSIEALLPTQVPAESGPFEAPDVILIMSEAYTDFRQFDGVKVPNGTYDVFDRMAREGAKGEAMVPTFGGYTCKTEFELLFGLPVKGISDESVPHQLFTDGEERPTFPAYLREQGYETTFIHPFSESFYNRDKAYRSYGFDNLCFENDFDVKTTRLGDYIDDNTLMRQIEAQLESGTDKPQFIYAISMQNHGPYTGTEKYALRDDRLTSGEEAELGRYLYGIAQTDKALGELTAYLKQRSRPTVVMFVGDHYPYLGRQAGLYKKLTRVASGYSLYRQPYLLWSNYQLNYELPKEQVSTFYLPHILGDAIDLPKDRFLTDMWSMMQTTPRFTFDLGDNSEDAQALMKLTYDRTQGSAWSDMDN</sequence>
<feature type="transmembrane region" description="Helical" evidence="7">
    <location>
        <begin position="131"/>
        <end position="151"/>
    </location>
</feature>
<evidence type="ECO:0000256" key="6">
    <source>
        <dbReference type="ARBA" id="ARBA00023136"/>
    </source>
</evidence>
<comment type="pathway">
    <text evidence="2">Cell wall biogenesis; lipoteichoic acid biosynthesis.</text>
</comment>
<evidence type="ECO:0000256" key="2">
    <source>
        <dbReference type="ARBA" id="ARBA00004936"/>
    </source>
</evidence>
<keyword evidence="6 7" id="KW-0472">Membrane</keyword>
<dbReference type="GO" id="GO:0016787">
    <property type="term" value="F:hydrolase activity"/>
    <property type="evidence" value="ECO:0007669"/>
    <property type="project" value="UniProtKB-KW"/>
</dbReference>
<dbReference type="EMBL" id="JACRST010000009">
    <property type="protein sequence ID" value="MBC8546729.1"/>
    <property type="molecule type" value="Genomic_DNA"/>
</dbReference>
<dbReference type="AlphaFoldDB" id="A0A926E046"/>
<gene>
    <name evidence="9" type="ORF">H8711_07250</name>
</gene>
<accession>A0A926E046</accession>
<evidence type="ECO:0000256" key="4">
    <source>
        <dbReference type="ARBA" id="ARBA00022692"/>
    </source>
</evidence>
<protein>
    <submittedName>
        <fullName evidence="9">Sulfatase-like hydrolase/transferase</fullName>
    </submittedName>
</protein>
<reference evidence="9" key="1">
    <citation type="submission" date="2020-08" db="EMBL/GenBank/DDBJ databases">
        <title>Genome public.</title>
        <authorList>
            <person name="Liu C."/>
            <person name="Sun Q."/>
        </authorList>
    </citation>
    <scope>NUCLEOTIDE SEQUENCE</scope>
    <source>
        <strain evidence="9">NSJ-31</strain>
    </source>
</reference>
<dbReference type="GO" id="GO:0005886">
    <property type="term" value="C:plasma membrane"/>
    <property type="evidence" value="ECO:0007669"/>
    <property type="project" value="UniProtKB-SubCell"/>
</dbReference>
<evidence type="ECO:0000256" key="5">
    <source>
        <dbReference type="ARBA" id="ARBA00022989"/>
    </source>
</evidence>
<dbReference type="InterPro" id="IPR000917">
    <property type="entry name" value="Sulfatase_N"/>
</dbReference>
<evidence type="ECO:0000259" key="8">
    <source>
        <dbReference type="Pfam" id="PF00884"/>
    </source>
</evidence>
<dbReference type="SUPFAM" id="SSF53649">
    <property type="entry name" value="Alkaline phosphatase-like"/>
    <property type="match status" value="1"/>
</dbReference>
<dbReference type="Gene3D" id="3.40.720.10">
    <property type="entry name" value="Alkaline Phosphatase, subunit A"/>
    <property type="match status" value="1"/>
</dbReference>
<name>A0A926E046_9FIRM</name>
<dbReference type="CDD" id="cd16015">
    <property type="entry name" value="LTA_synthase"/>
    <property type="match status" value="1"/>
</dbReference>
<organism evidence="9 10">
    <name type="scientific">Ligaoa zhengdingensis</name>
    <dbReference type="NCBI Taxonomy" id="2763658"/>
    <lineage>
        <taxon>Bacteria</taxon>
        <taxon>Bacillati</taxon>
        <taxon>Bacillota</taxon>
        <taxon>Clostridia</taxon>
        <taxon>Eubacteriales</taxon>
        <taxon>Oscillospiraceae</taxon>
        <taxon>Ligaoa</taxon>
    </lineage>
</organism>
<proteinExistence type="predicted"/>
<keyword evidence="9" id="KW-0378">Hydrolase</keyword>
<dbReference type="Proteomes" id="UP000653127">
    <property type="component" value="Unassembled WGS sequence"/>
</dbReference>
<feature type="transmembrane region" description="Helical" evidence="7">
    <location>
        <begin position="20"/>
        <end position="40"/>
    </location>
</feature>
<keyword evidence="4 7" id="KW-0812">Transmembrane</keyword>
<feature type="transmembrane region" description="Helical" evidence="7">
    <location>
        <begin position="84"/>
        <end position="102"/>
    </location>
</feature>
<feature type="transmembrane region" description="Helical" evidence="7">
    <location>
        <begin position="60"/>
        <end position="77"/>
    </location>
</feature>
<dbReference type="RefSeq" id="WP_249282808.1">
    <property type="nucleotide sequence ID" value="NZ_JACRST010000009.1"/>
</dbReference>
<feature type="domain" description="Sulfatase N-terminal" evidence="8">
    <location>
        <begin position="258"/>
        <end position="541"/>
    </location>
</feature>
<evidence type="ECO:0000313" key="10">
    <source>
        <dbReference type="Proteomes" id="UP000653127"/>
    </source>
</evidence>
<evidence type="ECO:0000256" key="1">
    <source>
        <dbReference type="ARBA" id="ARBA00004651"/>
    </source>
</evidence>
<dbReference type="Pfam" id="PF00884">
    <property type="entry name" value="Sulfatase"/>
    <property type="match status" value="1"/>
</dbReference>
<keyword evidence="5 7" id="KW-1133">Transmembrane helix</keyword>
<feature type="transmembrane region" description="Helical" evidence="7">
    <location>
        <begin position="163"/>
        <end position="184"/>
    </location>
</feature>
<evidence type="ECO:0000313" key="9">
    <source>
        <dbReference type="EMBL" id="MBC8546729.1"/>
    </source>
</evidence>
<keyword evidence="3" id="KW-1003">Cell membrane</keyword>